<dbReference type="eggNOG" id="COG3883">
    <property type="taxonomic scope" value="Bacteria"/>
</dbReference>
<keyword evidence="5" id="KW-0788">Thiol protease</keyword>
<keyword evidence="11" id="KW-1185">Reference proteome</keyword>
<keyword evidence="2" id="KW-0645">Protease</keyword>
<evidence type="ECO:0000256" key="4">
    <source>
        <dbReference type="ARBA" id="ARBA00022801"/>
    </source>
</evidence>
<evidence type="ECO:0000256" key="7">
    <source>
        <dbReference type="SAM" id="MobiDB-lite"/>
    </source>
</evidence>
<dbReference type="Gene3D" id="6.10.250.3150">
    <property type="match status" value="1"/>
</dbReference>
<dbReference type="RefSeq" id="WP_034568819.1">
    <property type="nucleotide sequence ID" value="NZ_JQBS01000035.1"/>
</dbReference>
<dbReference type="InterPro" id="IPR038765">
    <property type="entry name" value="Papain-like_cys_pep_sf"/>
</dbReference>
<sequence>MNKKLMNIAILGTITFSSMILPIVSHADSVETQIQEQDSKINSLKSKSTSVQADLETVESSISNNEAKAKGLLKEIQAANSEMKQLDEDITTLTAKIDQRNDQLKEQARSVQVTGDSQNYLEFIISAESLSDVIGRIDVVGKMVSANRGLVQQQVADKEAVKTKKDETQKKVNQQNTLAGQLESTQSKLEKQKMEKEVVVAQLAADTATAEGDKAKFLAQKAEAEKQVAAFTAAKDESAKAVQLASATTKETADSSSNKNSSQDAPSSVPTPATNNPVAPSNPTPAAPTPVPEQPTKPVTPEKPVKPVDPPTPPSGGGASWSNLQAIANPLQGIPYSWGGTTTNGFDCSGFTQYVFARAGISIPRVASAQYAASTKVSNPQPGDLVFFSQSGGEIDHVGIYAGGSTFIGSQSSSGVAYANYAYYWDKFIVGYGRY</sequence>
<feature type="domain" description="NlpC/P60" evidence="9">
    <location>
        <begin position="317"/>
        <end position="435"/>
    </location>
</feature>
<evidence type="ECO:0000259" key="9">
    <source>
        <dbReference type="PROSITE" id="PS51935"/>
    </source>
</evidence>
<dbReference type="InterPro" id="IPR057309">
    <property type="entry name" value="PcsB_CC"/>
</dbReference>
<evidence type="ECO:0000313" key="10">
    <source>
        <dbReference type="EMBL" id="KRN54753.1"/>
    </source>
</evidence>
<evidence type="ECO:0000256" key="5">
    <source>
        <dbReference type="ARBA" id="ARBA00022807"/>
    </source>
</evidence>
<evidence type="ECO:0000256" key="3">
    <source>
        <dbReference type="ARBA" id="ARBA00022729"/>
    </source>
</evidence>
<organism evidence="10 11">
    <name type="scientific">Carnobacterium divergens DSM 20623</name>
    <dbReference type="NCBI Taxonomy" id="1449336"/>
    <lineage>
        <taxon>Bacteria</taxon>
        <taxon>Bacillati</taxon>
        <taxon>Bacillota</taxon>
        <taxon>Bacilli</taxon>
        <taxon>Lactobacillales</taxon>
        <taxon>Carnobacteriaceae</taxon>
        <taxon>Carnobacterium</taxon>
    </lineage>
</organism>
<feature type="compositionally biased region" description="Low complexity" evidence="7">
    <location>
        <begin position="270"/>
        <end position="279"/>
    </location>
</feature>
<proteinExistence type="inferred from homology"/>
<comment type="caution">
    <text evidence="10">The sequence shown here is derived from an EMBL/GenBank/DDBJ whole genome shotgun (WGS) entry which is preliminary data.</text>
</comment>
<keyword evidence="4" id="KW-0378">Hydrolase</keyword>
<dbReference type="EMBL" id="JQBS01000035">
    <property type="protein sequence ID" value="KRN54753.1"/>
    <property type="molecule type" value="Genomic_DNA"/>
</dbReference>
<dbReference type="Pfam" id="PF00877">
    <property type="entry name" value="NLPC_P60"/>
    <property type="match status" value="1"/>
</dbReference>
<evidence type="ECO:0000256" key="6">
    <source>
        <dbReference type="SAM" id="Coils"/>
    </source>
</evidence>
<dbReference type="InterPro" id="IPR051202">
    <property type="entry name" value="Peptidase_C40"/>
</dbReference>
<dbReference type="SUPFAM" id="SSF57997">
    <property type="entry name" value="Tropomyosin"/>
    <property type="match status" value="1"/>
</dbReference>
<evidence type="ECO:0000256" key="2">
    <source>
        <dbReference type="ARBA" id="ARBA00022670"/>
    </source>
</evidence>
<dbReference type="PATRIC" id="fig|1449336.4.peg.2378"/>
<feature type="region of interest" description="Disordered" evidence="7">
    <location>
        <begin position="245"/>
        <end position="322"/>
    </location>
</feature>
<comment type="similarity">
    <text evidence="1">Belongs to the peptidase C40 family.</text>
</comment>
<keyword evidence="6" id="KW-0175">Coiled coil</keyword>
<feature type="coiled-coil region" evidence="6">
    <location>
        <begin position="27"/>
        <end position="103"/>
    </location>
</feature>
<feature type="compositionally biased region" description="Polar residues" evidence="7">
    <location>
        <begin position="245"/>
        <end position="268"/>
    </location>
</feature>
<dbReference type="GO" id="GO:0006508">
    <property type="term" value="P:proteolysis"/>
    <property type="evidence" value="ECO:0007669"/>
    <property type="project" value="UniProtKB-KW"/>
</dbReference>
<evidence type="ECO:0000313" key="11">
    <source>
        <dbReference type="Proteomes" id="UP000051658"/>
    </source>
</evidence>
<dbReference type="GO" id="GO:0008234">
    <property type="term" value="F:cysteine-type peptidase activity"/>
    <property type="evidence" value="ECO:0007669"/>
    <property type="project" value="UniProtKB-KW"/>
</dbReference>
<dbReference type="AlphaFoldDB" id="A0A0R2HPH6"/>
<reference evidence="10 11" key="1">
    <citation type="journal article" date="2015" name="Genome Announc.">
        <title>Expanding the biotechnology potential of lactobacilli through comparative genomics of 213 strains and associated genera.</title>
        <authorList>
            <person name="Sun Z."/>
            <person name="Harris H.M."/>
            <person name="McCann A."/>
            <person name="Guo C."/>
            <person name="Argimon S."/>
            <person name="Zhang W."/>
            <person name="Yang X."/>
            <person name="Jeffery I.B."/>
            <person name="Cooney J.C."/>
            <person name="Kagawa T.F."/>
            <person name="Liu W."/>
            <person name="Song Y."/>
            <person name="Salvetti E."/>
            <person name="Wrobel A."/>
            <person name="Rasinkangas P."/>
            <person name="Parkhill J."/>
            <person name="Rea M.C."/>
            <person name="O'Sullivan O."/>
            <person name="Ritari J."/>
            <person name="Douillard F.P."/>
            <person name="Paul Ross R."/>
            <person name="Yang R."/>
            <person name="Briner A.E."/>
            <person name="Felis G.E."/>
            <person name="de Vos W.M."/>
            <person name="Barrangou R."/>
            <person name="Klaenhammer T.R."/>
            <person name="Caufield P.W."/>
            <person name="Cui Y."/>
            <person name="Zhang H."/>
            <person name="O'Toole P.W."/>
        </authorList>
    </citation>
    <scope>NUCLEOTIDE SEQUENCE [LARGE SCALE GENOMIC DNA]</scope>
    <source>
        <strain evidence="10 11">DSM 20623</strain>
    </source>
</reference>
<evidence type="ECO:0000256" key="1">
    <source>
        <dbReference type="ARBA" id="ARBA00007074"/>
    </source>
</evidence>
<feature type="signal peptide" evidence="8">
    <location>
        <begin position="1"/>
        <end position="27"/>
    </location>
</feature>
<dbReference type="InterPro" id="IPR000064">
    <property type="entry name" value="NLP_P60_dom"/>
</dbReference>
<evidence type="ECO:0000256" key="8">
    <source>
        <dbReference type="SAM" id="SignalP"/>
    </source>
</evidence>
<dbReference type="eggNOG" id="COG0791">
    <property type="taxonomic scope" value="Bacteria"/>
</dbReference>
<feature type="compositionally biased region" description="Pro residues" evidence="7">
    <location>
        <begin position="280"/>
        <end position="295"/>
    </location>
</feature>
<keyword evidence="3 8" id="KW-0732">Signal</keyword>
<dbReference type="PANTHER" id="PTHR47053:SF1">
    <property type="entry name" value="MUREIN DD-ENDOPEPTIDASE MEPH-RELATED"/>
    <property type="match status" value="1"/>
</dbReference>
<dbReference type="PROSITE" id="PS51935">
    <property type="entry name" value="NLPC_P60"/>
    <property type="match status" value="1"/>
</dbReference>
<dbReference type="PANTHER" id="PTHR47053">
    <property type="entry name" value="MUREIN DD-ENDOPEPTIDASE MEPH-RELATED"/>
    <property type="match status" value="1"/>
</dbReference>
<dbReference type="Proteomes" id="UP000051658">
    <property type="component" value="Unassembled WGS sequence"/>
</dbReference>
<feature type="chain" id="PRO_5006417851" evidence="8">
    <location>
        <begin position="28"/>
        <end position="435"/>
    </location>
</feature>
<dbReference type="SUPFAM" id="SSF54001">
    <property type="entry name" value="Cysteine proteinases"/>
    <property type="match status" value="1"/>
</dbReference>
<dbReference type="GeneID" id="89589330"/>
<accession>A0A0R2HPH6</accession>
<dbReference type="Pfam" id="PF24568">
    <property type="entry name" value="CC_PcsB"/>
    <property type="match status" value="1"/>
</dbReference>
<name>A0A0R2HPH6_CARDV</name>
<dbReference type="Gene3D" id="3.90.1720.10">
    <property type="entry name" value="endopeptidase domain like (from Nostoc punctiforme)"/>
    <property type="match status" value="1"/>
</dbReference>
<gene>
    <name evidence="10" type="ORF">IV74_GL002340</name>
</gene>
<protein>
    <submittedName>
        <fullName evidence="10">Cell wall lytic activity</fullName>
    </submittedName>
</protein>